<feature type="transmembrane region" description="Helical" evidence="2">
    <location>
        <begin position="12"/>
        <end position="37"/>
    </location>
</feature>
<dbReference type="InterPro" id="IPR021878">
    <property type="entry name" value="TgpA_N"/>
</dbReference>
<dbReference type="SUPFAM" id="SSF54001">
    <property type="entry name" value="Cysteine proteinases"/>
    <property type="match status" value="1"/>
</dbReference>
<organism evidence="4 5">
    <name type="scientific">Gandjariella thermophila</name>
    <dbReference type="NCBI Taxonomy" id="1931992"/>
    <lineage>
        <taxon>Bacteria</taxon>
        <taxon>Bacillati</taxon>
        <taxon>Actinomycetota</taxon>
        <taxon>Actinomycetes</taxon>
        <taxon>Pseudonocardiales</taxon>
        <taxon>Pseudonocardiaceae</taxon>
        <taxon>Gandjariella</taxon>
    </lineage>
</organism>
<keyword evidence="5" id="KW-1185">Reference proteome</keyword>
<evidence type="ECO:0000259" key="3">
    <source>
        <dbReference type="SMART" id="SM00460"/>
    </source>
</evidence>
<feature type="transmembrane region" description="Helical" evidence="2">
    <location>
        <begin position="685"/>
        <end position="703"/>
    </location>
</feature>
<dbReference type="AlphaFoldDB" id="A0A4D4JBW7"/>
<gene>
    <name evidence="4" type="ORF">GTS_44650</name>
</gene>
<evidence type="ECO:0000256" key="1">
    <source>
        <dbReference type="SAM" id="MobiDB-lite"/>
    </source>
</evidence>
<dbReference type="Pfam" id="PF11992">
    <property type="entry name" value="TgpA_N"/>
    <property type="match status" value="1"/>
</dbReference>
<dbReference type="InterPro" id="IPR038765">
    <property type="entry name" value="Papain-like_cys_pep_sf"/>
</dbReference>
<feature type="transmembrane region" description="Helical" evidence="2">
    <location>
        <begin position="223"/>
        <end position="241"/>
    </location>
</feature>
<feature type="transmembrane region" description="Helical" evidence="2">
    <location>
        <begin position="177"/>
        <end position="194"/>
    </location>
</feature>
<dbReference type="PANTHER" id="PTHR42736:SF1">
    <property type="entry name" value="PROTEIN-GLUTAMINE GAMMA-GLUTAMYLTRANSFERASE"/>
    <property type="match status" value="1"/>
</dbReference>
<feature type="transmembrane region" description="Helical" evidence="2">
    <location>
        <begin position="154"/>
        <end position="171"/>
    </location>
</feature>
<dbReference type="InterPro" id="IPR052901">
    <property type="entry name" value="Bact_TGase-like"/>
</dbReference>
<feature type="compositionally biased region" description="Low complexity" evidence="1">
    <location>
        <begin position="564"/>
        <end position="578"/>
    </location>
</feature>
<feature type="transmembrane region" description="Helical" evidence="2">
    <location>
        <begin position="127"/>
        <end position="147"/>
    </location>
</feature>
<feature type="transmembrane region" description="Helical" evidence="2">
    <location>
        <begin position="614"/>
        <end position="635"/>
    </location>
</feature>
<comment type="caution">
    <text evidence="4">The sequence shown here is derived from an EMBL/GenBank/DDBJ whole genome shotgun (WGS) entry which is preliminary data.</text>
</comment>
<dbReference type="SMART" id="SM00460">
    <property type="entry name" value="TGc"/>
    <property type="match status" value="1"/>
</dbReference>
<feature type="transmembrane region" description="Helical" evidence="2">
    <location>
        <begin position="76"/>
        <end position="96"/>
    </location>
</feature>
<keyword evidence="2" id="KW-1133">Transmembrane helix</keyword>
<name>A0A4D4JBW7_9PSEU</name>
<dbReference type="PANTHER" id="PTHR42736">
    <property type="entry name" value="PROTEIN-GLUTAMINE GAMMA-GLUTAMYLTRANSFERASE"/>
    <property type="match status" value="1"/>
</dbReference>
<feature type="transmembrane region" description="Helical" evidence="2">
    <location>
        <begin position="43"/>
        <end position="64"/>
    </location>
</feature>
<dbReference type="RefSeq" id="WP_137815826.1">
    <property type="nucleotide sequence ID" value="NZ_BJFL01000029.1"/>
</dbReference>
<proteinExistence type="predicted"/>
<dbReference type="Proteomes" id="UP000298860">
    <property type="component" value="Unassembled WGS sequence"/>
</dbReference>
<evidence type="ECO:0000313" key="4">
    <source>
        <dbReference type="EMBL" id="GDY32832.1"/>
    </source>
</evidence>
<protein>
    <recommendedName>
        <fullName evidence="3">Transglutaminase-like domain-containing protein</fullName>
    </recommendedName>
</protein>
<accession>A0A4D4JBW7</accession>
<dbReference type="Gene3D" id="3.10.620.30">
    <property type="match status" value="1"/>
</dbReference>
<keyword evidence="2" id="KW-0472">Membrane</keyword>
<evidence type="ECO:0000313" key="5">
    <source>
        <dbReference type="Proteomes" id="UP000298860"/>
    </source>
</evidence>
<feature type="transmembrane region" description="Helical" evidence="2">
    <location>
        <begin position="660"/>
        <end position="679"/>
    </location>
</feature>
<dbReference type="InterPro" id="IPR002931">
    <property type="entry name" value="Transglutaminase-like"/>
</dbReference>
<feature type="compositionally biased region" description="Pro residues" evidence="1">
    <location>
        <begin position="579"/>
        <end position="606"/>
    </location>
</feature>
<dbReference type="EMBL" id="BJFL01000029">
    <property type="protein sequence ID" value="GDY32832.1"/>
    <property type="molecule type" value="Genomic_DNA"/>
</dbReference>
<reference evidence="5" key="1">
    <citation type="submission" date="2019-04" db="EMBL/GenBank/DDBJ databases">
        <title>Draft genome sequence of Pseudonocardiaceae bacterium SL3-2-4.</title>
        <authorList>
            <person name="Ningsih F."/>
            <person name="Yokota A."/>
            <person name="Sakai Y."/>
            <person name="Nanatani K."/>
            <person name="Yabe S."/>
            <person name="Oetari A."/>
            <person name="Sjamsuridzal W."/>
        </authorList>
    </citation>
    <scope>NUCLEOTIDE SEQUENCE [LARGE SCALE GENOMIC DNA]</scope>
    <source>
        <strain evidence="5">SL3-2-4</strain>
    </source>
</reference>
<dbReference type="Pfam" id="PF01841">
    <property type="entry name" value="Transglut_core"/>
    <property type="match status" value="1"/>
</dbReference>
<evidence type="ECO:0000256" key="2">
    <source>
        <dbReference type="SAM" id="Phobius"/>
    </source>
</evidence>
<feature type="compositionally biased region" description="Pro residues" evidence="1">
    <location>
        <begin position="319"/>
        <end position="331"/>
    </location>
</feature>
<feature type="region of interest" description="Disordered" evidence="1">
    <location>
        <begin position="317"/>
        <end position="338"/>
    </location>
</feature>
<sequence length="830" mass="88234">MTGRHREDERQAEWAVPATPLAAGLAVVTASSALAGVVAGLVWLLYVAVAVTIVVATGLVLRSLRLPAPLVPPAQVVALLFLVVSEFTRGTVLVLLPTPSALRELGGVLGESIQEVQTGVPPVPATPAMLCLVVLCMGLVAVLVDVLTVAVDTPAASGLVLLCVFAVPASLSDALLPWWTFALGVAGFAALLAVDRQQRQREWRGRVGLPSAARAWRAQWRPAAAVTAVAVALALLVGSNVTVIGTAGRLPGGAGGFGSDSTGGLGIKPFTQLTGMLEHKGNVQLFRVRGLDSPTYLRTLTLRQYVPNQGWELGGPMPEGVPPGPQLPPAPGDTGTDRTTRVQIEPVNWEDVWLPVYGRLRGLTGVSENWRYDRTTGAVYSEQPHRPGRYVEDASLSQPTAEQLRSVDDLPMDVDPAYRRIGGIDPKIVQLSQQLTAGASTEFDKAAAIYRFFTTPTNGFSYAVRTARPVTGDALYDFLFNSRTGFCEQYASAMAVMLRVVGVPSRVAIGFTAGYQDGDHRTITSQDAHAWVEVQFPGYGWVIFDPTPLADGRAVVPPYLAPDSAAGQPGQQSAGGAPSPAPTFAPPAPSRPSAPGAAPNPTPPARPAGGEPGWLVWALVGVLVLAIGFTALRWYASRPPPTTESADEGRAARRERLRRMIVRGDPAGVACWLVAVVLAAGLLSWWLAAAVVVLGLAATPWALRELHRRNRLRVVAALGERAATAAWQELLAESTDRGTLAPDSETVRLVAQRMVRDHGLDEQGEQGLNSVVGAVERAWYGGRGSADPGLPEAVDHVRRSLDRNAPLSLRDRLMPRSVLRRPGREPARRG</sequence>
<keyword evidence="2" id="KW-0812">Transmembrane</keyword>
<feature type="domain" description="Transglutaminase-like" evidence="3">
    <location>
        <begin position="479"/>
        <end position="548"/>
    </location>
</feature>
<feature type="region of interest" description="Disordered" evidence="1">
    <location>
        <begin position="560"/>
        <end position="607"/>
    </location>
</feature>
<dbReference type="OrthoDB" id="9804023at2"/>